<dbReference type="AlphaFoldDB" id="A0A2S6YYY1"/>
<dbReference type="InterPro" id="IPR024442">
    <property type="entry name" value="Transposase_Zn_ribbon"/>
</dbReference>
<evidence type="ECO:0000313" key="2">
    <source>
        <dbReference type="EMBL" id="PPT73339.1"/>
    </source>
</evidence>
<accession>A0A2S6YYY1</accession>
<comment type="caution">
    <text evidence="2">The sequence shown here is derived from an EMBL/GenBank/DDBJ whole genome shotgun (WGS) entry which is preliminary data.</text>
</comment>
<dbReference type="SMART" id="SM01126">
    <property type="entry name" value="DDE_Tnp_IS1595"/>
    <property type="match status" value="1"/>
</dbReference>
<dbReference type="Pfam" id="PF12760">
    <property type="entry name" value="Zn_ribbon_IS1595"/>
    <property type="match status" value="1"/>
</dbReference>
<dbReference type="Proteomes" id="UP000239898">
    <property type="component" value="Unassembled WGS sequence"/>
</dbReference>
<proteinExistence type="predicted"/>
<protein>
    <submittedName>
        <fullName evidence="2">IS1595 family transposase</fullName>
    </submittedName>
</protein>
<dbReference type="NCBIfam" id="NF033547">
    <property type="entry name" value="transpos_IS1595"/>
    <property type="match status" value="1"/>
</dbReference>
<dbReference type="InterPro" id="IPR024445">
    <property type="entry name" value="Tnp_ISXO2-like"/>
</dbReference>
<gene>
    <name evidence="2" type="ORF">XthCFBP4691_20315</name>
</gene>
<dbReference type="OrthoDB" id="271821at2"/>
<evidence type="ECO:0000313" key="3">
    <source>
        <dbReference type="Proteomes" id="UP000239898"/>
    </source>
</evidence>
<dbReference type="RefSeq" id="WP_128422000.1">
    <property type="nucleotide sequence ID" value="NZ_CP049017.1"/>
</dbReference>
<dbReference type="EMBL" id="MIGX01000276">
    <property type="protein sequence ID" value="PPT73339.1"/>
    <property type="molecule type" value="Genomic_DNA"/>
</dbReference>
<dbReference type="Pfam" id="PF12762">
    <property type="entry name" value="DDE_Tnp_IS1595"/>
    <property type="match status" value="1"/>
</dbReference>
<organism evidence="2 3">
    <name type="scientific">Xanthomonas theicola</name>
    <dbReference type="NCBI Taxonomy" id="56464"/>
    <lineage>
        <taxon>Bacteria</taxon>
        <taxon>Pseudomonadati</taxon>
        <taxon>Pseudomonadota</taxon>
        <taxon>Gammaproteobacteria</taxon>
        <taxon>Lysobacterales</taxon>
        <taxon>Lysobacteraceae</taxon>
        <taxon>Xanthomonas</taxon>
    </lineage>
</organism>
<sequence>MAKKNLIQFQAGMSLPAFLRSYGNEAQCRQAVFEQRWPQGFFCPACGHRRSCQLHSRDLLQCNRCKHQTSLTRGTLFADTKLPLRTWFLAIYLLSQHKNGISALALRRQLGVSYNTAWLIKHKLMQAMVEREASHQLSGDIQVDDAFWGGERHGGGAGRGSPGKTPFVAAVQCSAQGHPVAMRLDVVAGFRKAELTRWASRYVAPGSRVVSDGLSCFPGVALAGCHHTAIFNRGRRVPTEPALIWVNTLLGNIKNALHGTYHALRPKYLQRYLSEFCYRFNRRFDLAALVPRLICASLHTPPLPYRIATLDA</sequence>
<name>A0A2S6YYY1_9XANT</name>
<reference evidence="2 3" key="1">
    <citation type="submission" date="2016-08" db="EMBL/GenBank/DDBJ databases">
        <title>Evolution of the type three secretion system and type three effector repertoires in Xanthomonas.</title>
        <authorList>
            <person name="Merda D."/>
            <person name="Briand M."/>
            <person name="Bosis E."/>
            <person name="Rousseau C."/>
            <person name="Portier P."/>
            <person name="Jacques M.-A."/>
            <person name="Fischer-Le Saux M."/>
        </authorList>
    </citation>
    <scope>NUCLEOTIDE SEQUENCE [LARGE SCALE GENOMIC DNA]</scope>
    <source>
        <strain evidence="2 3">CFBP 4691</strain>
    </source>
</reference>
<keyword evidence="3" id="KW-1185">Reference proteome</keyword>
<evidence type="ECO:0000259" key="1">
    <source>
        <dbReference type="SMART" id="SM01126"/>
    </source>
</evidence>
<feature type="domain" description="ISXO2-like transposase" evidence="1">
    <location>
        <begin position="136"/>
        <end position="281"/>
    </location>
</feature>